<dbReference type="HAMAP" id="MF_02065">
    <property type="entry name" value="MltG"/>
    <property type="match status" value="1"/>
</dbReference>
<evidence type="ECO:0000256" key="4">
    <source>
        <dbReference type="ARBA" id="ARBA00023136"/>
    </source>
</evidence>
<dbReference type="EMBL" id="WFKJ01000007">
    <property type="protein sequence ID" value="KAB7892246.1"/>
    <property type="molecule type" value="Genomic_DNA"/>
</dbReference>
<comment type="catalytic activity">
    <reaction evidence="7">
        <text>a peptidoglycan chain = a peptidoglycan chain with N-acetyl-1,6-anhydromuramyl-[peptide] at the reducing end + a peptidoglycan chain with N-acetylglucosamine at the non-reducing end.</text>
        <dbReference type="EC" id="4.2.2.29"/>
    </reaction>
</comment>
<sequence>MPKNNTENINEVIIKKKKNRSLIAFSIIEVFLVACIIILFYLTIPMSSTKVLFIPKGSTNDTVSYLNKTGYELNIIDKIMLRSIGFIQSGWISIDENRLTKMDFLYKLTTSKAALKNITLIPGETSYIFLKQLAKDLNLSESKLQAVYEKHAYKLDGNILADTYSLPYGMNEDHLIFYLLSQSNKKYEEFSKKIFGLYDKKKWYHYLSLASVIQKEAASVEEMPIVSSVIHNRLQRGMKLQMDGTLNYGKYSHVRVTAQRIKEDTSSYNTYKNNGLPKNPVSAVSLNAIKAAIFPVKSDYLYFVKNNKTGLHTFSKTYRSHINNIRANVGVKKSYTKVKEEETKIDKEAKIIMKTDIKEQKPTSIKSLWDNVK</sequence>
<keyword evidence="2 7" id="KW-0812">Transmembrane</keyword>
<evidence type="ECO:0000256" key="2">
    <source>
        <dbReference type="ARBA" id="ARBA00022692"/>
    </source>
</evidence>
<evidence type="ECO:0000256" key="3">
    <source>
        <dbReference type="ARBA" id="ARBA00022989"/>
    </source>
</evidence>
<evidence type="ECO:0000313" key="11">
    <source>
        <dbReference type="Proteomes" id="UP000472839"/>
    </source>
</evidence>
<keyword evidence="5 7" id="KW-0456">Lyase</keyword>
<dbReference type="Pfam" id="PF02618">
    <property type="entry name" value="YceG"/>
    <property type="match status" value="1"/>
</dbReference>
<dbReference type="Gene3D" id="3.30.160.60">
    <property type="entry name" value="Classic Zinc Finger"/>
    <property type="match status" value="1"/>
</dbReference>
<evidence type="ECO:0000313" key="8">
    <source>
        <dbReference type="EMBL" id="KAB7885810.1"/>
    </source>
</evidence>
<comment type="function">
    <text evidence="7">Functions as a peptidoglycan terminase that cleaves nascent peptidoglycan strands endolytically to terminate their elongation.</text>
</comment>
<dbReference type="GO" id="GO:0071555">
    <property type="term" value="P:cell wall organization"/>
    <property type="evidence" value="ECO:0007669"/>
    <property type="project" value="UniProtKB-KW"/>
</dbReference>
<keyword evidence="4 7" id="KW-0472">Membrane</keyword>
<dbReference type="PANTHER" id="PTHR30518:SF2">
    <property type="entry name" value="ENDOLYTIC MUREIN TRANSGLYCOSYLASE"/>
    <property type="match status" value="1"/>
</dbReference>
<comment type="similarity">
    <text evidence="7">Belongs to the transglycosylase MltG family.</text>
</comment>
<proteinExistence type="inferred from homology"/>
<dbReference type="PANTHER" id="PTHR30518">
    <property type="entry name" value="ENDOLYTIC MUREIN TRANSGLYCOSYLASE"/>
    <property type="match status" value="1"/>
</dbReference>
<comment type="subcellular location">
    <subcellularLocation>
        <location evidence="7">Cell membrane</location>
        <topology evidence="7">Single-pass membrane protein</topology>
    </subcellularLocation>
</comment>
<dbReference type="GO" id="GO:0009252">
    <property type="term" value="P:peptidoglycan biosynthetic process"/>
    <property type="evidence" value="ECO:0007669"/>
    <property type="project" value="UniProtKB-UniRule"/>
</dbReference>
<organism evidence="8 11">
    <name type="scientific">Poseidonibacter ostreae</name>
    <dbReference type="NCBI Taxonomy" id="2654171"/>
    <lineage>
        <taxon>Bacteria</taxon>
        <taxon>Pseudomonadati</taxon>
        <taxon>Campylobacterota</taxon>
        <taxon>Epsilonproteobacteria</taxon>
        <taxon>Campylobacterales</taxon>
        <taxon>Arcobacteraceae</taxon>
        <taxon>Poseidonibacter</taxon>
    </lineage>
</organism>
<accession>A0A6L4WPD4</accession>
<feature type="site" description="Important for catalytic activity" evidence="7">
    <location>
        <position position="216"/>
    </location>
</feature>
<feature type="transmembrane region" description="Helical" evidence="7">
    <location>
        <begin position="21"/>
        <end position="42"/>
    </location>
</feature>
<keyword evidence="6 7" id="KW-0961">Cell wall biogenesis/degradation</keyword>
<evidence type="ECO:0000313" key="10">
    <source>
        <dbReference type="Proteomes" id="UP000461010"/>
    </source>
</evidence>
<protein>
    <recommendedName>
        <fullName evidence="7">Endolytic murein transglycosylase</fullName>
        <ecNumber evidence="7">4.2.2.29</ecNumber>
    </recommendedName>
    <alternativeName>
        <fullName evidence="7">Peptidoglycan lytic transglycosylase</fullName>
    </alternativeName>
    <alternativeName>
        <fullName evidence="7">Peptidoglycan polymerization terminase</fullName>
    </alternativeName>
</protein>
<evidence type="ECO:0000256" key="1">
    <source>
        <dbReference type="ARBA" id="ARBA00022475"/>
    </source>
</evidence>
<dbReference type="EC" id="4.2.2.29" evidence="7"/>
<dbReference type="GO" id="GO:0008932">
    <property type="term" value="F:lytic endotransglycosylase activity"/>
    <property type="evidence" value="ECO:0007669"/>
    <property type="project" value="UniProtKB-UniRule"/>
</dbReference>
<keyword evidence="3 7" id="KW-1133">Transmembrane helix</keyword>
<evidence type="ECO:0000256" key="6">
    <source>
        <dbReference type="ARBA" id="ARBA00023316"/>
    </source>
</evidence>
<keyword evidence="1 7" id="KW-1003">Cell membrane</keyword>
<gene>
    <name evidence="7 8" type="primary">mltG</name>
    <name evidence="9" type="ORF">GBG18_03900</name>
    <name evidence="8" type="ORF">GBG19_13475</name>
</gene>
<dbReference type="GO" id="GO:0005886">
    <property type="term" value="C:plasma membrane"/>
    <property type="evidence" value="ECO:0007669"/>
    <property type="project" value="UniProtKB-SubCell"/>
</dbReference>
<keyword evidence="10" id="KW-1185">Reference proteome</keyword>
<name>A0A6L4WPD4_9BACT</name>
<dbReference type="EMBL" id="WFKK01000051">
    <property type="protein sequence ID" value="KAB7885810.1"/>
    <property type="molecule type" value="Genomic_DNA"/>
</dbReference>
<reference evidence="10 11" key="1">
    <citation type="submission" date="2019-10" db="EMBL/GenBank/DDBJ databases">
        <title>Poseidonibacter ostreae sp. nov., isolated from the gut of the Ostrea denselamellosa.</title>
        <authorList>
            <person name="Choi A."/>
        </authorList>
    </citation>
    <scope>NUCLEOTIDE SEQUENCE [LARGE SCALE GENOMIC DNA]</scope>
    <source>
        <strain evidence="8 11">SJOD-M-33</strain>
        <strain evidence="9 10">SJOD-M-5</strain>
    </source>
</reference>
<dbReference type="InterPro" id="IPR003770">
    <property type="entry name" value="MLTG-like"/>
</dbReference>
<dbReference type="Proteomes" id="UP000461010">
    <property type="component" value="Unassembled WGS sequence"/>
</dbReference>
<dbReference type="AlphaFoldDB" id="A0A6L4WPD4"/>
<comment type="caution">
    <text evidence="8">The sequence shown here is derived from an EMBL/GenBank/DDBJ whole genome shotgun (WGS) entry which is preliminary data.</text>
</comment>
<evidence type="ECO:0000256" key="5">
    <source>
        <dbReference type="ARBA" id="ARBA00023239"/>
    </source>
</evidence>
<dbReference type="NCBIfam" id="TIGR00247">
    <property type="entry name" value="endolytic transglycosylase MltG"/>
    <property type="match status" value="1"/>
</dbReference>
<evidence type="ECO:0000256" key="7">
    <source>
        <dbReference type="HAMAP-Rule" id="MF_02065"/>
    </source>
</evidence>
<dbReference type="Proteomes" id="UP000472839">
    <property type="component" value="Unassembled WGS sequence"/>
</dbReference>
<evidence type="ECO:0000313" key="9">
    <source>
        <dbReference type="EMBL" id="KAB7892246.1"/>
    </source>
</evidence>